<reference evidence="2 3" key="1">
    <citation type="journal article" date="2019" name="Nat. Ecol. Evol.">
        <title>Megaphylogeny resolves global patterns of mushroom evolution.</title>
        <authorList>
            <person name="Varga T."/>
            <person name="Krizsan K."/>
            <person name="Foldi C."/>
            <person name="Dima B."/>
            <person name="Sanchez-Garcia M."/>
            <person name="Sanchez-Ramirez S."/>
            <person name="Szollosi G.J."/>
            <person name="Szarkandi J.G."/>
            <person name="Papp V."/>
            <person name="Albert L."/>
            <person name="Andreopoulos W."/>
            <person name="Angelini C."/>
            <person name="Antonin V."/>
            <person name="Barry K.W."/>
            <person name="Bougher N.L."/>
            <person name="Buchanan P."/>
            <person name="Buyck B."/>
            <person name="Bense V."/>
            <person name="Catcheside P."/>
            <person name="Chovatia M."/>
            <person name="Cooper J."/>
            <person name="Damon W."/>
            <person name="Desjardin D."/>
            <person name="Finy P."/>
            <person name="Geml J."/>
            <person name="Haridas S."/>
            <person name="Hughes K."/>
            <person name="Justo A."/>
            <person name="Karasinski D."/>
            <person name="Kautmanova I."/>
            <person name="Kiss B."/>
            <person name="Kocsube S."/>
            <person name="Kotiranta H."/>
            <person name="LaButti K.M."/>
            <person name="Lechner B.E."/>
            <person name="Liimatainen K."/>
            <person name="Lipzen A."/>
            <person name="Lukacs Z."/>
            <person name="Mihaltcheva S."/>
            <person name="Morgado L.N."/>
            <person name="Niskanen T."/>
            <person name="Noordeloos M.E."/>
            <person name="Ohm R.A."/>
            <person name="Ortiz-Santana B."/>
            <person name="Ovrebo C."/>
            <person name="Racz N."/>
            <person name="Riley R."/>
            <person name="Savchenko A."/>
            <person name="Shiryaev A."/>
            <person name="Soop K."/>
            <person name="Spirin V."/>
            <person name="Szebenyi C."/>
            <person name="Tomsovsky M."/>
            <person name="Tulloss R.E."/>
            <person name="Uehling J."/>
            <person name="Grigoriev I.V."/>
            <person name="Vagvolgyi C."/>
            <person name="Papp T."/>
            <person name="Martin F.M."/>
            <person name="Miettinen O."/>
            <person name="Hibbett D.S."/>
            <person name="Nagy L.G."/>
        </authorList>
    </citation>
    <scope>NUCLEOTIDE SEQUENCE [LARGE SCALE GENOMIC DNA]</scope>
    <source>
        <strain evidence="2 3">CBS 309.79</strain>
    </source>
</reference>
<feature type="compositionally biased region" description="Low complexity" evidence="1">
    <location>
        <begin position="88"/>
        <end position="119"/>
    </location>
</feature>
<dbReference type="Proteomes" id="UP000305067">
    <property type="component" value="Unassembled WGS sequence"/>
</dbReference>
<keyword evidence="3" id="KW-1185">Reference proteome</keyword>
<organism evidence="2 3">
    <name type="scientific">Pterulicium gracile</name>
    <dbReference type="NCBI Taxonomy" id="1884261"/>
    <lineage>
        <taxon>Eukaryota</taxon>
        <taxon>Fungi</taxon>
        <taxon>Dikarya</taxon>
        <taxon>Basidiomycota</taxon>
        <taxon>Agaricomycotina</taxon>
        <taxon>Agaricomycetes</taxon>
        <taxon>Agaricomycetidae</taxon>
        <taxon>Agaricales</taxon>
        <taxon>Pleurotineae</taxon>
        <taxon>Pterulaceae</taxon>
        <taxon>Pterulicium</taxon>
    </lineage>
</organism>
<feature type="region of interest" description="Disordered" evidence="1">
    <location>
        <begin position="80"/>
        <end position="119"/>
    </location>
</feature>
<dbReference type="OrthoDB" id="2505950at2759"/>
<gene>
    <name evidence="2" type="ORF">BDV98DRAFT_541891</name>
</gene>
<accession>A0A5C3QWR2</accession>
<sequence>MGLMDIISLLVTLAIFGGVVYGVIFATQLINSGVKSTKESLKRQGVDISDQGVKVKTNKRFDREDYVDATQRGIIKAMGAASFRRGDGSSNPGSPSGGVPPTTRTRSNQSTNSTSSGRR</sequence>
<name>A0A5C3QWR2_9AGAR</name>
<protein>
    <submittedName>
        <fullName evidence="2">Uncharacterized protein</fullName>
    </submittedName>
</protein>
<proteinExistence type="predicted"/>
<evidence type="ECO:0000256" key="1">
    <source>
        <dbReference type="SAM" id="MobiDB-lite"/>
    </source>
</evidence>
<evidence type="ECO:0000313" key="3">
    <source>
        <dbReference type="Proteomes" id="UP000305067"/>
    </source>
</evidence>
<dbReference type="AlphaFoldDB" id="A0A5C3QWR2"/>
<dbReference type="EMBL" id="ML178816">
    <property type="protein sequence ID" value="TFL05777.1"/>
    <property type="molecule type" value="Genomic_DNA"/>
</dbReference>
<evidence type="ECO:0000313" key="2">
    <source>
        <dbReference type="EMBL" id="TFL05777.1"/>
    </source>
</evidence>